<name>A0A832DLL2_9BACT</name>
<accession>A0A832DLL2</accession>
<evidence type="ECO:0000313" key="3">
    <source>
        <dbReference type="EMBL" id="HGT47001.1"/>
    </source>
</evidence>
<feature type="domain" description="WYL" evidence="1">
    <location>
        <begin position="112"/>
        <end position="176"/>
    </location>
</feature>
<dbReference type="Gene3D" id="1.10.10.10">
    <property type="entry name" value="Winged helix-like DNA-binding domain superfamily/Winged helix DNA-binding domain"/>
    <property type="match status" value="1"/>
</dbReference>
<dbReference type="PANTHER" id="PTHR34580">
    <property type="match status" value="1"/>
</dbReference>
<evidence type="ECO:0000259" key="2">
    <source>
        <dbReference type="Pfam" id="PF25583"/>
    </source>
</evidence>
<dbReference type="PANTHER" id="PTHR34580:SF1">
    <property type="entry name" value="PROTEIN PAFC"/>
    <property type="match status" value="1"/>
</dbReference>
<reference evidence="3" key="1">
    <citation type="journal article" date="2020" name="mSystems">
        <title>Genome- and Community-Level Interaction Insights into Carbon Utilization and Element Cycling Functions of Hydrothermarchaeota in Hydrothermal Sediment.</title>
        <authorList>
            <person name="Zhou Z."/>
            <person name="Liu Y."/>
            <person name="Xu W."/>
            <person name="Pan J."/>
            <person name="Luo Z.H."/>
            <person name="Li M."/>
        </authorList>
    </citation>
    <scope>NUCLEOTIDE SEQUENCE [LARGE SCALE GENOMIC DNA]</scope>
    <source>
        <strain evidence="3">SpSt-500</strain>
    </source>
</reference>
<evidence type="ECO:0000259" key="1">
    <source>
        <dbReference type="Pfam" id="PF13280"/>
    </source>
</evidence>
<protein>
    <submittedName>
        <fullName evidence="3">WYL domain-containing transcriptional regulator</fullName>
    </submittedName>
</protein>
<dbReference type="InterPro" id="IPR036388">
    <property type="entry name" value="WH-like_DNA-bd_sf"/>
</dbReference>
<organism evidence="3">
    <name type="scientific">Ignavibacterium album</name>
    <dbReference type="NCBI Taxonomy" id="591197"/>
    <lineage>
        <taxon>Bacteria</taxon>
        <taxon>Pseudomonadati</taxon>
        <taxon>Ignavibacteriota</taxon>
        <taxon>Ignavibacteria</taxon>
        <taxon>Ignavibacteriales</taxon>
        <taxon>Ignavibacteriaceae</taxon>
        <taxon>Ignavibacterium</taxon>
    </lineage>
</organism>
<sequence>MFDFQTKFKRQIEILGICLSDDARRPIRISDFADFFGVEELTIKRDLQDLRSYGIDIHSSKKEGICLSSELAKDKLVDIILDYTSLNHNDYALDKSTSLLVEKMGHNSLSILVNIQLCIDRQEIAMIDYNKIGSEIEHNREIEPLLIFQSDGSWRLLAGNDGKMKQYLIDKIISIRSTGKNFSKDNYDVSDLFKYSWKTWLGQEKYNVKLWLSSFWAERVKPRMLVAEQKITRQDDGSIIFECTVNSLNEIAGWIVSRGEGVKVLQPDELKEMVINLAKGTLRNYIERKSII</sequence>
<dbReference type="InterPro" id="IPR036390">
    <property type="entry name" value="WH_DNA-bd_sf"/>
</dbReference>
<dbReference type="InterPro" id="IPR057727">
    <property type="entry name" value="WCX_dom"/>
</dbReference>
<dbReference type="SUPFAM" id="SSF46785">
    <property type="entry name" value="Winged helix' DNA-binding domain"/>
    <property type="match status" value="1"/>
</dbReference>
<dbReference type="AlphaFoldDB" id="A0A832DLL2"/>
<dbReference type="InterPro" id="IPR026881">
    <property type="entry name" value="WYL_dom"/>
</dbReference>
<comment type="caution">
    <text evidence="3">The sequence shown here is derived from an EMBL/GenBank/DDBJ whole genome shotgun (WGS) entry which is preliminary data.</text>
</comment>
<dbReference type="InterPro" id="IPR051534">
    <property type="entry name" value="CBASS_pafABC_assoc_protein"/>
</dbReference>
<feature type="domain" description="WCX" evidence="2">
    <location>
        <begin position="205"/>
        <end position="281"/>
    </location>
</feature>
<gene>
    <name evidence="3" type="ORF">ENS56_03095</name>
</gene>
<proteinExistence type="predicted"/>
<dbReference type="Pfam" id="PF13280">
    <property type="entry name" value="WYL"/>
    <property type="match status" value="1"/>
</dbReference>
<dbReference type="EMBL" id="DSVI01000004">
    <property type="protein sequence ID" value="HGT47001.1"/>
    <property type="molecule type" value="Genomic_DNA"/>
</dbReference>
<dbReference type="Pfam" id="PF25583">
    <property type="entry name" value="WCX"/>
    <property type="match status" value="1"/>
</dbReference>
<dbReference type="PROSITE" id="PS52050">
    <property type="entry name" value="WYL"/>
    <property type="match status" value="1"/>
</dbReference>